<dbReference type="Gene3D" id="3.90.1580.10">
    <property type="entry name" value="paralog of FGE (formylglycine-generating enzyme)"/>
    <property type="match status" value="2"/>
</dbReference>
<feature type="region of interest" description="Disordered" evidence="1">
    <location>
        <begin position="114"/>
        <end position="133"/>
    </location>
</feature>
<comment type="caution">
    <text evidence="3">The sequence shown here is derived from an EMBL/GenBank/DDBJ whole genome shotgun (WGS) entry which is preliminary data.</text>
</comment>
<dbReference type="EMBL" id="SPMZ01000028">
    <property type="protein sequence ID" value="NMQ19587.1"/>
    <property type="molecule type" value="Genomic_DNA"/>
</dbReference>
<dbReference type="Pfam" id="PF03781">
    <property type="entry name" value="FGE-sulfatase"/>
    <property type="match status" value="2"/>
</dbReference>
<dbReference type="InterPro" id="IPR005532">
    <property type="entry name" value="SUMF_dom"/>
</dbReference>
<dbReference type="PANTHER" id="PTHR23150">
    <property type="entry name" value="SULFATASE MODIFYING FACTOR 1, 2"/>
    <property type="match status" value="1"/>
</dbReference>
<evidence type="ECO:0000259" key="2">
    <source>
        <dbReference type="Pfam" id="PF03781"/>
    </source>
</evidence>
<dbReference type="Proteomes" id="UP000760480">
    <property type="component" value="Unassembled WGS sequence"/>
</dbReference>
<proteinExistence type="predicted"/>
<feature type="domain" description="Sulfatase-modifying factor enzyme-like" evidence="2">
    <location>
        <begin position="206"/>
        <end position="462"/>
    </location>
</feature>
<feature type="region of interest" description="Disordered" evidence="1">
    <location>
        <begin position="358"/>
        <end position="377"/>
    </location>
</feature>
<evidence type="ECO:0000313" key="4">
    <source>
        <dbReference type="Proteomes" id="UP000760480"/>
    </source>
</evidence>
<dbReference type="InterPro" id="IPR051043">
    <property type="entry name" value="Sulfatase_Mod_Factor_Kinase"/>
</dbReference>
<dbReference type="InterPro" id="IPR016187">
    <property type="entry name" value="CTDL_fold"/>
</dbReference>
<dbReference type="InterPro" id="IPR042095">
    <property type="entry name" value="SUMF_sf"/>
</dbReference>
<name>A0ABX1TJM5_9GAMM</name>
<sequence>MCIPPCVENRVSICEKSCGEKTMPVASLPPNPWGLYEMHGNVREWCQDHWYDDYQNAPIDGSARKGRNADAKRVVRGGSWDVDARYARAAYRYHYAPGHRYDYISFRCARVRSGAEPTTKPEQSQPGGATDAEPTLLRLDASPSPVRCPLPQAPAFFIHTDRERLMFRRLTKPTWASAIGRDRFGLWCEIEIDPGHGEPVIQCLRWIPPGQFWMGSPEEETRGLAKNDDERKWFEWEHPRHLVTLTEGYWLFDTPCTQALWEVVMEKNPSRFQSPTRPVEQVSWDDVQDFLKRLNGRIPDLDLTLPSEAQWEYACRAGTETAIYTGELAILGERIAPALHPIAWYGGNSGVDFDLTDGENSSSWPEKQYPHTKAGTHPVKLKQANPWGLYDLLGNVWEWCQDDMRDYDQNTQTNPMGSLEAGAGRVLRGGSWFHLARSVRAAVRLADHPDFRYDRIGFRCARVRGEPGQPTE</sequence>
<accession>A0ABX1TJM5</accession>
<organism evidence="3 4">
    <name type="scientific">Candidatus Competibacter phosphatis</name>
    <dbReference type="NCBI Taxonomy" id="221280"/>
    <lineage>
        <taxon>Bacteria</taxon>
        <taxon>Pseudomonadati</taxon>
        <taxon>Pseudomonadota</taxon>
        <taxon>Gammaproteobacteria</taxon>
        <taxon>Candidatus Competibacteraceae</taxon>
        <taxon>Candidatus Competibacter</taxon>
    </lineage>
</organism>
<dbReference type="PANTHER" id="PTHR23150:SF19">
    <property type="entry name" value="FORMYLGLYCINE-GENERATING ENZYME"/>
    <property type="match status" value="1"/>
</dbReference>
<evidence type="ECO:0000313" key="3">
    <source>
        <dbReference type="EMBL" id="NMQ19587.1"/>
    </source>
</evidence>
<evidence type="ECO:0000256" key="1">
    <source>
        <dbReference type="SAM" id="MobiDB-lite"/>
    </source>
</evidence>
<keyword evidence="4" id="KW-1185">Reference proteome</keyword>
<gene>
    <name evidence="3" type="ORF">E4P82_10505</name>
</gene>
<dbReference type="SUPFAM" id="SSF56436">
    <property type="entry name" value="C-type lectin-like"/>
    <property type="match status" value="2"/>
</dbReference>
<feature type="domain" description="Sulfatase-modifying factor enzyme-like" evidence="2">
    <location>
        <begin position="20"/>
        <end position="110"/>
    </location>
</feature>
<protein>
    <recommendedName>
        <fullName evidence="2">Sulfatase-modifying factor enzyme-like domain-containing protein</fullName>
    </recommendedName>
</protein>
<reference evidence="3 4" key="1">
    <citation type="submission" date="2019-03" db="EMBL/GenBank/DDBJ databases">
        <title>Metabolic reconstructions from genomes of highly enriched 'Candidatus Accumulibacter' and 'Candidatus Competibacter' bioreactor populations.</title>
        <authorList>
            <person name="Annavajhala M.K."/>
            <person name="Welles L."/>
            <person name="Abbas B."/>
            <person name="Sorokin D."/>
            <person name="Park H."/>
            <person name="Van Loosdrecht M."/>
            <person name="Chandran K."/>
        </authorList>
    </citation>
    <scope>NUCLEOTIDE SEQUENCE [LARGE SCALE GENOMIC DNA]</scope>
    <source>
        <strain evidence="3 4">SBR_G</strain>
    </source>
</reference>